<dbReference type="GeneID" id="25737186"/>
<gene>
    <name evidence="2" type="ORF">MNEG_4308</name>
</gene>
<dbReference type="Pfam" id="PF00285">
    <property type="entry name" value="Citrate_synt"/>
    <property type="match status" value="1"/>
</dbReference>
<dbReference type="RefSeq" id="XP_013902673.1">
    <property type="nucleotide sequence ID" value="XM_014047219.1"/>
</dbReference>
<dbReference type="PANTHER" id="PTHR42871:SF1">
    <property type="entry name" value="CITRATE SYNTHASE"/>
    <property type="match status" value="1"/>
</dbReference>
<sequence length="272" mass="29620">MAAEAPKGELLNGTALAAVKEHEESRVAKLSLPGGKTLDLPILTDAAGNTFIDIRRLQPTTGICTFDPGFTSTAACESAITYIDGGKGVLLYRGYPIEQLAEKGDFFDAAYVLLHGDLPTKIQKRKFEVEIKRHTLVHEQLIQFYKGFKHDAHPMAIMVGVVGALSAFYRSSSEVHDPTQQLRACMRLISKMPTLAALAYKTSRGMPIIYPRNDLSYAENLLYMMHASPCEPYKFVREVTGVTPTRGAASGQAAAAPAAKPHQAGFSRIKPP</sequence>
<dbReference type="InterPro" id="IPR036969">
    <property type="entry name" value="Citrate_synthase_sf"/>
</dbReference>
<dbReference type="Gene3D" id="2.20.28.60">
    <property type="match status" value="1"/>
</dbReference>
<feature type="region of interest" description="Disordered" evidence="1">
    <location>
        <begin position="247"/>
        <end position="272"/>
    </location>
</feature>
<keyword evidence="3" id="KW-1185">Reference proteome</keyword>
<reference evidence="2 3" key="1">
    <citation type="journal article" date="2013" name="BMC Genomics">
        <title>Reconstruction of the lipid metabolism for the microalga Monoraphidium neglectum from its genome sequence reveals characteristics suitable for biofuel production.</title>
        <authorList>
            <person name="Bogen C."/>
            <person name="Al-Dilaimi A."/>
            <person name="Albersmeier A."/>
            <person name="Wichmann J."/>
            <person name="Grundmann M."/>
            <person name="Rupp O."/>
            <person name="Lauersen K.J."/>
            <person name="Blifernez-Klassen O."/>
            <person name="Kalinowski J."/>
            <person name="Goesmann A."/>
            <person name="Mussgnug J.H."/>
            <person name="Kruse O."/>
        </authorList>
    </citation>
    <scope>NUCLEOTIDE SEQUENCE [LARGE SCALE GENOMIC DNA]</scope>
    <source>
        <strain evidence="2 3">SAG 48.87</strain>
    </source>
</reference>
<protein>
    <submittedName>
        <fullName evidence="2">Type II citrate synthase</fullName>
        <ecNumber evidence="2">2.3.3.1</ecNumber>
    </submittedName>
</protein>
<dbReference type="SUPFAM" id="SSF48256">
    <property type="entry name" value="Citrate synthase"/>
    <property type="match status" value="1"/>
</dbReference>
<evidence type="ECO:0000313" key="2">
    <source>
        <dbReference type="EMBL" id="KIZ03654.1"/>
    </source>
</evidence>
<feature type="compositionally biased region" description="Low complexity" evidence="1">
    <location>
        <begin position="247"/>
        <end position="265"/>
    </location>
</feature>
<keyword evidence="2" id="KW-0012">Acyltransferase</keyword>
<organism evidence="2 3">
    <name type="scientific">Monoraphidium neglectum</name>
    <dbReference type="NCBI Taxonomy" id="145388"/>
    <lineage>
        <taxon>Eukaryota</taxon>
        <taxon>Viridiplantae</taxon>
        <taxon>Chlorophyta</taxon>
        <taxon>core chlorophytes</taxon>
        <taxon>Chlorophyceae</taxon>
        <taxon>CS clade</taxon>
        <taxon>Sphaeropleales</taxon>
        <taxon>Selenastraceae</taxon>
        <taxon>Monoraphidium</taxon>
    </lineage>
</organism>
<dbReference type="STRING" id="145388.A0A0D2LA78"/>
<evidence type="ECO:0000256" key="1">
    <source>
        <dbReference type="SAM" id="MobiDB-lite"/>
    </source>
</evidence>
<dbReference type="GO" id="GO:0036440">
    <property type="term" value="F:citrate synthase activity"/>
    <property type="evidence" value="ECO:0007669"/>
    <property type="project" value="UniProtKB-EC"/>
</dbReference>
<dbReference type="PANTHER" id="PTHR42871">
    <property type="entry name" value="CITRATE SYNTHASE"/>
    <property type="match status" value="1"/>
</dbReference>
<dbReference type="Gene3D" id="1.10.580.10">
    <property type="entry name" value="Citrate Synthase, domain 1"/>
    <property type="match status" value="1"/>
</dbReference>
<evidence type="ECO:0000313" key="3">
    <source>
        <dbReference type="Proteomes" id="UP000054498"/>
    </source>
</evidence>
<dbReference type="Proteomes" id="UP000054498">
    <property type="component" value="Unassembled WGS sequence"/>
</dbReference>
<accession>A0A0D2LA78</accession>
<dbReference type="InterPro" id="IPR002020">
    <property type="entry name" value="Citrate_synthase"/>
</dbReference>
<name>A0A0D2LA78_9CHLO</name>
<dbReference type="EC" id="2.3.3.1" evidence="2"/>
<dbReference type="InterPro" id="IPR016142">
    <property type="entry name" value="Citrate_synth-like_lrg_a-sub"/>
</dbReference>
<proteinExistence type="predicted"/>
<dbReference type="AlphaFoldDB" id="A0A0D2LA78"/>
<dbReference type="OrthoDB" id="435022at2759"/>
<dbReference type="KEGG" id="mng:MNEG_4308"/>
<keyword evidence="2" id="KW-0808">Transferase</keyword>
<dbReference type="EMBL" id="KK100810">
    <property type="protein sequence ID" value="KIZ03654.1"/>
    <property type="molecule type" value="Genomic_DNA"/>
</dbReference>